<evidence type="ECO:0000313" key="2">
    <source>
        <dbReference type="Proteomes" id="UP001652564"/>
    </source>
</evidence>
<accession>A0ABT2ZMI5</accession>
<dbReference type="InterPro" id="IPR005358">
    <property type="entry name" value="Puta_zinc/iron-chelating_dom"/>
</dbReference>
<reference evidence="1 2" key="1">
    <citation type="submission" date="2022-10" db="EMBL/GenBank/DDBJ databases">
        <title>Defluviimonas sp. nov., isolated from ocean surface sediments.</title>
        <authorList>
            <person name="He W."/>
            <person name="Wang L."/>
            <person name="Zhang D.-F."/>
        </authorList>
    </citation>
    <scope>NUCLEOTIDE SEQUENCE [LARGE SCALE GENOMIC DNA]</scope>
    <source>
        <strain evidence="1 2">WL0050</strain>
    </source>
</reference>
<protein>
    <submittedName>
        <fullName evidence="1">YkgJ family cysteine cluster protein</fullName>
    </submittedName>
</protein>
<evidence type="ECO:0000313" key="1">
    <source>
        <dbReference type="EMBL" id="MCV2872353.1"/>
    </source>
</evidence>
<name>A0ABT2ZMI5_9RHOB</name>
<keyword evidence="2" id="KW-1185">Reference proteome</keyword>
<sequence>MSPSDIDCTTCGACCFGTHDRYIALMPEDRARAIPENLTNDHDGRRFMKMCGGHCAQLARTDDARLVCGIYDMRPEACRAFRAGSFECMKARQHRGALAEAVRNPAPIRPEIIGPETELPPAHVIASMPTGRMKPPA</sequence>
<dbReference type="Proteomes" id="UP001652564">
    <property type="component" value="Unassembled WGS sequence"/>
</dbReference>
<dbReference type="Pfam" id="PF03692">
    <property type="entry name" value="CxxCxxCC"/>
    <property type="match status" value="1"/>
</dbReference>
<comment type="caution">
    <text evidence="1">The sequence shown here is derived from an EMBL/GenBank/DDBJ whole genome shotgun (WGS) entry which is preliminary data.</text>
</comment>
<dbReference type="EMBL" id="JAOWKZ010000002">
    <property type="protein sequence ID" value="MCV2872353.1"/>
    <property type="molecule type" value="Genomic_DNA"/>
</dbReference>
<dbReference type="RefSeq" id="WP_263739536.1">
    <property type="nucleotide sequence ID" value="NZ_JAOWKZ010000002.1"/>
</dbReference>
<gene>
    <name evidence="1" type="ORF">OEZ71_08600</name>
</gene>
<proteinExistence type="predicted"/>
<organism evidence="1 2">
    <name type="scientific">Albidovulum litorale</name>
    <dbReference type="NCBI Taxonomy" id="2984134"/>
    <lineage>
        <taxon>Bacteria</taxon>
        <taxon>Pseudomonadati</taxon>
        <taxon>Pseudomonadota</taxon>
        <taxon>Alphaproteobacteria</taxon>
        <taxon>Rhodobacterales</taxon>
        <taxon>Paracoccaceae</taxon>
        <taxon>Albidovulum</taxon>
    </lineage>
</organism>